<comment type="caution">
    <text evidence="1">The sequence shown here is derived from an EMBL/GenBank/DDBJ whole genome shotgun (WGS) entry which is preliminary data.</text>
</comment>
<dbReference type="Proteomes" id="UP000233469">
    <property type="component" value="Unassembled WGS sequence"/>
</dbReference>
<sequence>MAFPYLGVWFTQIMAKKQQMDKVNPTERLIKGPNIWNLVVIDNIDFKEKSFTYGNIFDTTRKSSHTTLRMAFQMRMPIPLEESR</sequence>
<reference evidence="1 2" key="1">
    <citation type="submission" date="2016-04" db="EMBL/GenBank/DDBJ databases">
        <title>Genome analyses suggest a sexual origin of heterokaryosis in a supposedly ancient asexual fungus.</title>
        <authorList>
            <person name="Ropars J."/>
            <person name="Sedzielewska K."/>
            <person name="Noel J."/>
            <person name="Charron P."/>
            <person name="Farinelli L."/>
            <person name="Marton T."/>
            <person name="Kruger M."/>
            <person name="Pelin A."/>
            <person name="Brachmann A."/>
            <person name="Corradi N."/>
        </authorList>
    </citation>
    <scope>NUCLEOTIDE SEQUENCE [LARGE SCALE GENOMIC DNA]</scope>
    <source>
        <strain evidence="1 2">C2</strain>
    </source>
</reference>
<organism evidence="1 2">
    <name type="scientific">Rhizophagus irregularis</name>
    <dbReference type="NCBI Taxonomy" id="588596"/>
    <lineage>
        <taxon>Eukaryota</taxon>
        <taxon>Fungi</taxon>
        <taxon>Fungi incertae sedis</taxon>
        <taxon>Mucoromycota</taxon>
        <taxon>Glomeromycotina</taxon>
        <taxon>Glomeromycetes</taxon>
        <taxon>Glomerales</taxon>
        <taxon>Glomeraceae</taxon>
        <taxon>Rhizophagus</taxon>
    </lineage>
</organism>
<evidence type="ECO:0000313" key="2">
    <source>
        <dbReference type="Proteomes" id="UP000233469"/>
    </source>
</evidence>
<evidence type="ECO:0000313" key="1">
    <source>
        <dbReference type="EMBL" id="PKK55837.1"/>
    </source>
</evidence>
<gene>
    <name evidence="1" type="ORF">RhiirC2_801383</name>
</gene>
<reference evidence="1 2" key="2">
    <citation type="submission" date="2017-10" db="EMBL/GenBank/DDBJ databases">
        <title>Extensive intraspecific genome diversity in a model arbuscular mycorrhizal fungus.</title>
        <authorList>
            <person name="Chen E.C.H."/>
            <person name="Morin E."/>
            <person name="Baudet D."/>
            <person name="Noel J."/>
            <person name="Ndikumana S."/>
            <person name="Charron P."/>
            <person name="St-Onge C."/>
            <person name="Giorgi J."/>
            <person name="Grigoriev I.V."/>
            <person name="Roux C."/>
            <person name="Martin F.M."/>
            <person name="Corradi N."/>
        </authorList>
    </citation>
    <scope>NUCLEOTIDE SEQUENCE [LARGE SCALE GENOMIC DNA]</scope>
    <source>
        <strain evidence="1 2">C2</strain>
    </source>
</reference>
<name>A0A2N1M2H1_9GLOM</name>
<protein>
    <submittedName>
        <fullName evidence="1">Uncharacterized protein</fullName>
    </submittedName>
</protein>
<proteinExistence type="predicted"/>
<dbReference type="EMBL" id="LLXL01006727">
    <property type="protein sequence ID" value="PKK55837.1"/>
    <property type="molecule type" value="Genomic_DNA"/>
</dbReference>
<dbReference type="AlphaFoldDB" id="A0A2N1M2H1"/>
<accession>A0A2N1M2H1</accession>